<evidence type="ECO:0000256" key="1">
    <source>
        <dbReference type="ARBA" id="ARBA00004418"/>
    </source>
</evidence>
<proteinExistence type="inferred from homology"/>
<name>F5YDA2_LEAAZ</name>
<dbReference type="Pfam" id="PF01547">
    <property type="entry name" value="SBP_bac_1"/>
    <property type="match status" value="1"/>
</dbReference>
<organism evidence="3 4">
    <name type="scientific">Leadbettera azotonutricia (strain ATCC BAA-888 / DSM 13862 / ZAS-9)</name>
    <name type="common">Treponema azotonutricium</name>
    <dbReference type="NCBI Taxonomy" id="545695"/>
    <lineage>
        <taxon>Bacteria</taxon>
        <taxon>Pseudomonadati</taxon>
        <taxon>Spirochaetota</taxon>
        <taxon>Spirochaetia</taxon>
        <taxon>Spirochaetales</taxon>
        <taxon>Breznakiellaceae</taxon>
        <taxon>Leadbettera</taxon>
    </lineage>
</organism>
<dbReference type="OrthoDB" id="1824059at2"/>
<dbReference type="PANTHER" id="PTHR43649">
    <property type="entry name" value="ARABINOSE-BINDING PROTEIN-RELATED"/>
    <property type="match status" value="1"/>
</dbReference>
<dbReference type="InterPro" id="IPR006059">
    <property type="entry name" value="SBP"/>
</dbReference>
<dbReference type="CDD" id="cd13585">
    <property type="entry name" value="PBP2_TMBP_like"/>
    <property type="match status" value="1"/>
</dbReference>
<dbReference type="Proteomes" id="UP000009222">
    <property type="component" value="Chromosome"/>
</dbReference>
<reference evidence="4" key="1">
    <citation type="submission" date="2009-12" db="EMBL/GenBank/DDBJ databases">
        <title>Complete sequence of Treponema azotonutricium strain ZAS-9.</title>
        <authorList>
            <person name="Tetu S.G."/>
            <person name="Matson E."/>
            <person name="Ren Q."/>
            <person name="Seshadri R."/>
            <person name="Elbourne L."/>
            <person name="Hassan K.A."/>
            <person name="Durkin A."/>
            <person name="Radune D."/>
            <person name="Mohamoud Y."/>
            <person name="Shay R."/>
            <person name="Jin S."/>
            <person name="Zhang X."/>
            <person name="Lucey K."/>
            <person name="Ballor N.R."/>
            <person name="Ottesen E."/>
            <person name="Rosenthal R."/>
            <person name="Allen A."/>
            <person name="Leadbetter J.R."/>
            <person name="Paulsen I.T."/>
        </authorList>
    </citation>
    <scope>NUCLEOTIDE SEQUENCE [LARGE SCALE GENOMIC DNA]</scope>
    <source>
        <strain evidence="4">ATCC BAA-888 / DSM 13862 / ZAS-9</strain>
    </source>
</reference>
<reference evidence="3 4" key="2">
    <citation type="journal article" date="2011" name="ISME J.">
        <title>RNA-seq reveals cooperative metabolic interactions between two termite-gut spirochete species in co-culture.</title>
        <authorList>
            <person name="Rosenthal A.Z."/>
            <person name="Matson E.G."/>
            <person name="Eldar A."/>
            <person name="Leadbetter J.R."/>
        </authorList>
    </citation>
    <scope>NUCLEOTIDE SEQUENCE [LARGE SCALE GENOMIC DNA]</scope>
    <source>
        <strain evidence="4">ATCC BAA-888 / DSM 13862 / ZAS-9</strain>
    </source>
</reference>
<dbReference type="SUPFAM" id="SSF53850">
    <property type="entry name" value="Periplasmic binding protein-like II"/>
    <property type="match status" value="1"/>
</dbReference>
<comment type="similarity">
    <text evidence="2">Belongs to the bacterial solute-binding protein 1 family.</text>
</comment>
<dbReference type="PROSITE" id="PS51257">
    <property type="entry name" value="PROKAR_LIPOPROTEIN"/>
    <property type="match status" value="1"/>
</dbReference>
<dbReference type="STRING" id="545695.TREAZ_1655"/>
<dbReference type="KEGG" id="taz:TREAZ_1655"/>
<sequence length="431" mass="47284">MKAIRTVLVLAAVLVIGFTFGACKGGSSKGETINFWMQQYGGNPQGQQDFINGIAAKFKEETGITVNVTYVDWGQAHTKYTLAATGGEAPDVADTFFPYSWVKIGGEKYGLLQIDDVIAEVGSDGFYDVARPECYINGHWYGLPWRGDTRAAVYNQQLFDEFGITEFPKTYAELLDIGKKLTTYNADGSVDRAGFLFSVSQARFDQTWFALLAGHGGKVMNDSYTEFTFNSPAGVESLKFMYDAVFTHHIVPQAVIDPSYDSAQVFMAGKAAIVLGVAPDFFTNVKLNAPQIVPYVRSAIIPSKTGTGPSSIAFAAPVSIFKTTKHPEAAKKWLKYFCSKDVQLEAMKVLGLVNSWLDVMNDSYFQTDPIYKNFTLQTLRTNPGDMPIAEFSEIDAFPSGPLNTMCTQVMAGGDPQTAINECMTKINAIFK</sequence>
<dbReference type="HOGENOM" id="CLU_031285_10_1_12"/>
<keyword evidence="4" id="KW-1185">Reference proteome</keyword>
<dbReference type="EMBL" id="CP001841">
    <property type="protein sequence ID" value="AEF80346.1"/>
    <property type="molecule type" value="Genomic_DNA"/>
</dbReference>
<gene>
    <name evidence="3" type="ordered locus">TREAZ_1655</name>
</gene>
<dbReference type="FunCoup" id="F5YDA2">
    <property type="interactions" value="86"/>
</dbReference>
<evidence type="ECO:0000313" key="4">
    <source>
        <dbReference type="Proteomes" id="UP000009222"/>
    </source>
</evidence>
<dbReference type="Gene3D" id="3.40.190.10">
    <property type="entry name" value="Periplasmic binding protein-like II"/>
    <property type="match status" value="2"/>
</dbReference>
<dbReference type="GO" id="GO:0042597">
    <property type="term" value="C:periplasmic space"/>
    <property type="evidence" value="ECO:0007669"/>
    <property type="project" value="UniProtKB-SubCell"/>
</dbReference>
<protein>
    <submittedName>
        <fullName evidence="3">Putative bacterial extracellular solute-binding protein</fullName>
    </submittedName>
</protein>
<evidence type="ECO:0000313" key="3">
    <source>
        <dbReference type="EMBL" id="AEF80346.1"/>
    </source>
</evidence>
<evidence type="ECO:0000256" key="2">
    <source>
        <dbReference type="ARBA" id="ARBA00008520"/>
    </source>
</evidence>
<dbReference type="RefSeq" id="WP_015710367.1">
    <property type="nucleotide sequence ID" value="NC_015577.1"/>
</dbReference>
<dbReference type="PANTHER" id="PTHR43649:SF12">
    <property type="entry name" value="DIACETYLCHITOBIOSE BINDING PROTEIN DASA"/>
    <property type="match status" value="1"/>
</dbReference>
<comment type="subcellular location">
    <subcellularLocation>
        <location evidence="1">Periplasm</location>
    </subcellularLocation>
</comment>
<accession>F5YDA2</accession>
<dbReference type="eggNOG" id="COG1653">
    <property type="taxonomic scope" value="Bacteria"/>
</dbReference>
<dbReference type="InterPro" id="IPR050490">
    <property type="entry name" value="Bact_solute-bd_prot1"/>
</dbReference>
<dbReference type="InParanoid" id="F5YDA2"/>
<dbReference type="AlphaFoldDB" id="F5YDA2"/>